<sequence>MPDRWNLFCKAGMRMFSKPKKLVPNGAGFFCWAETTAMTLHFVR</sequence>
<name>A0AA48RJJ8_9BACL</name>
<proteinExistence type="predicted"/>
<dbReference type="Proteomes" id="UP001189619">
    <property type="component" value="Chromosome"/>
</dbReference>
<protein>
    <submittedName>
        <fullName evidence="1">Uncharacterized protein</fullName>
    </submittedName>
</protein>
<reference evidence="1" key="1">
    <citation type="submission" date="2023-07" db="EMBL/GenBank/DDBJ databases">
        <authorList>
            <person name="Ivanov I."/>
            <person name="Teneva D."/>
            <person name="Stoikov I."/>
        </authorList>
    </citation>
    <scope>NUCLEOTIDE SEQUENCE</scope>
    <source>
        <strain evidence="1">4475</strain>
    </source>
</reference>
<evidence type="ECO:0000313" key="2">
    <source>
        <dbReference type="Proteomes" id="UP001189619"/>
    </source>
</evidence>
<accession>A0AA48RJJ8</accession>
<dbReference type="EMBL" id="OY569118">
    <property type="protein sequence ID" value="CAJ1004678.1"/>
    <property type="molecule type" value="Genomic_DNA"/>
</dbReference>
<dbReference type="KEGG" id="bayd:BSPP4475_20625"/>
<evidence type="ECO:0000313" key="1">
    <source>
        <dbReference type="EMBL" id="CAJ1004678.1"/>
    </source>
</evidence>
<gene>
    <name evidence="1" type="ORF">BSPP4475_20625</name>
</gene>
<dbReference type="AlphaFoldDB" id="A0AA48RJJ8"/>
<organism evidence="1 2">
    <name type="scientific">Brevibacillus aydinogluensis</name>
    <dbReference type="NCBI Taxonomy" id="927786"/>
    <lineage>
        <taxon>Bacteria</taxon>
        <taxon>Bacillati</taxon>
        <taxon>Bacillota</taxon>
        <taxon>Bacilli</taxon>
        <taxon>Bacillales</taxon>
        <taxon>Paenibacillaceae</taxon>
        <taxon>Brevibacillus</taxon>
    </lineage>
</organism>
<keyword evidence="2" id="KW-1185">Reference proteome</keyword>